<dbReference type="InterPro" id="IPR004568">
    <property type="entry name" value="Ppantetheine-prot_Trfase_dom"/>
</dbReference>
<keyword evidence="1 10" id="KW-0444">Lipid biosynthesis</keyword>
<dbReference type="Gene3D" id="3.90.470.20">
    <property type="entry name" value="4'-phosphopantetheinyl transferase domain"/>
    <property type="match status" value="1"/>
</dbReference>
<sequence>MILGIGTDIVTVARMAENLQKIGDRFARRLLTDSEYVEFEKKHNGASYLAKRFAAKEATVKAMGTGFAEGITWKHVCISNDEKGAPFIELSGPAQERALSMGVQRVHLSLSDEKEHAVAFVILES</sequence>
<dbReference type="GO" id="GO:0006633">
    <property type="term" value="P:fatty acid biosynthetic process"/>
    <property type="evidence" value="ECO:0007669"/>
    <property type="project" value="UniProtKB-UniRule"/>
</dbReference>
<comment type="cofactor">
    <cofactor evidence="10">
        <name>Mg(2+)</name>
        <dbReference type="ChEBI" id="CHEBI:18420"/>
    </cofactor>
</comment>
<comment type="catalytic activity">
    <reaction evidence="8 10">
        <text>apo-[ACP] + CoA = holo-[ACP] + adenosine 3',5'-bisphosphate + H(+)</text>
        <dbReference type="Rhea" id="RHEA:12068"/>
        <dbReference type="Rhea" id="RHEA-COMP:9685"/>
        <dbReference type="Rhea" id="RHEA-COMP:9690"/>
        <dbReference type="ChEBI" id="CHEBI:15378"/>
        <dbReference type="ChEBI" id="CHEBI:29999"/>
        <dbReference type="ChEBI" id="CHEBI:57287"/>
        <dbReference type="ChEBI" id="CHEBI:58343"/>
        <dbReference type="ChEBI" id="CHEBI:64479"/>
        <dbReference type="EC" id="2.7.8.7"/>
    </reaction>
</comment>
<dbReference type="GO" id="GO:0005737">
    <property type="term" value="C:cytoplasm"/>
    <property type="evidence" value="ECO:0007669"/>
    <property type="project" value="UniProtKB-SubCell"/>
</dbReference>
<dbReference type="AlphaFoldDB" id="A0A2K9LHM5"/>
<keyword evidence="4 10" id="KW-0276">Fatty acid metabolism</keyword>
<dbReference type="Proteomes" id="UP000235116">
    <property type="component" value="Chromosome"/>
</dbReference>
<evidence type="ECO:0000256" key="10">
    <source>
        <dbReference type="HAMAP-Rule" id="MF_00101"/>
    </source>
</evidence>
<dbReference type="FunFam" id="3.90.470.20:FF:000001">
    <property type="entry name" value="Holo-[acyl-carrier-protein] synthase"/>
    <property type="match status" value="1"/>
</dbReference>
<organism evidence="12 13">
    <name type="scientific">Ketobacter alkanivorans</name>
    <dbReference type="NCBI Taxonomy" id="1917421"/>
    <lineage>
        <taxon>Bacteria</taxon>
        <taxon>Pseudomonadati</taxon>
        <taxon>Pseudomonadota</taxon>
        <taxon>Gammaproteobacteria</taxon>
        <taxon>Pseudomonadales</taxon>
        <taxon>Ketobacteraceae</taxon>
        <taxon>Ketobacter</taxon>
    </lineage>
</organism>
<dbReference type="NCBIfam" id="NF000832">
    <property type="entry name" value="PRK00070.3-2"/>
    <property type="match status" value="1"/>
</dbReference>
<dbReference type="GO" id="GO:0008897">
    <property type="term" value="F:holo-[acyl-carrier-protein] synthase activity"/>
    <property type="evidence" value="ECO:0007669"/>
    <property type="project" value="UniProtKB-UniRule"/>
</dbReference>
<evidence type="ECO:0000256" key="7">
    <source>
        <dbReference type="ARBA" id="ARBA00023160"/>
    </source>
</evidence>
<comment type="similarity">
    <text evidence="10">Belongs to the P-Pant transferase superfamily. AcpS family.</text>
</comment>
<evidence type="ECO:0000256" key="5">
    <source>
        <dbReference type="ARBA" id="ARBA00022842"/>
    </source>
</evidence>
<protein>
    <recommendedName>
        <fullName evidence="10">Holo-[acyl-carrier-protein] synthase</fullName>
        <shortName evidence="10">Holo-ACP synthase</shortName>
        <ecNumber evidence="10">2.7.8.7</ecNumber>
    </recommendedName>
    <alternativeName>
        <fullName evidence="10">4'-phosphopantetheinyl transferase AcpS</fullName>
    </alternativeName>
</protein>
<evidence type="ECO:0000256" key="6">
    <source>
        <dbReference type="ARBA" id="ARBA00023098"/>
    </source>
</evidence>
<dbReference type="RefSeq" id="WP_101893121.1">
    <property type="nucleotide sequence ID" value="NZ_CP022684.1"/>
</dbReference>
<feature type="binding site" evidence="10">
    <location>
        <position position="57"/>
    </location>
    <ligand>
        <name>Mg(2+)</name>
        <dbReference type="ChEBI" id="CHEBI:18420"/>
    </ligand>
</feature>
<dbReference type="NCBIfam" id="TIGR00556">
    <property type="entry name" value="pantethn_trn"/>
    <property type="match status" value="1"/>
</dbReference>
<dbReference type="Pfam" id="PF01648">
    <property type="entry name" value="ACPS"/>
    <property type="match status" value="1"/>
</dbReference>
<keyword evidence="2 10" id="KW-0808">Transferase</keyword>
<dbReference type="EMBL" id="CP022684">
    <property type="protein sequence ID" value="AUM11782.1"/>
    <property type="molecule type" value="Genomic_DNA"/>
</dbReference>
<evidence type="ECO:0000256" key="8">
    <source>
        <dbReference type="ARBA" id="ARBA00050875"/>
    </source>
</evidence>
<feature type="domain" description="4'-phosphopantetheinyl transferase" evidence="11">
    <location>
        <begin position="4"/>
        <end position="120"/>
    </location>
</feature>
<dbReference type="InterPro" id="IPR037143">
    <property type="entry name" value="4-PPantetheinyl_Trfase_dom_sf"/>
</dbReference>
<evidence type="ECO:0000256" key="1">
    <source>
        <dbReference type="ARBA" id="ARBA00022516"/>
    </source>
</evidence>
<dbReference type="NCBIfam" id="TIGR00516">
    <property type="entry name" value="acpS"/>
    <property type="match status" value="1"/>
</dbReference>
<dbReference type="SUPFAM" id="SSF56214">
    <property type="entry name" value="4'-phosphopantetheinyl transferase"/>
    <property type="match status" value="1"/>
</dbReference>
<dbReference type="KEGG" id="kak:Kalk_04820"/>
<comment type="function">
    <text evidence="10">Transfers the 4'-phosphopantetheine moiety from coenzyme A to a Ser of acyl-carrier-protein.</text>
</comment>
<dbReference type="EC" id="2.7.8.7" evidence="10"/>
<evidence type="ECO:0000256" key="3">
    <source>
        <dbReference type="ARBA" id="ARBA00022723"/>
    </source>
</evidence>
<comment type="function">
    <text evidence="9">Transfers the 4'-phosphopantetheine moiety from coenzyme A to the 'Ser-36' of acyl-carrier-protein.</text>
</comment>
<dbReference type="GO" id="GO:0000287">
    <property type="term" value="F:magnesium ion binding"/>
    <property type="evidence" value="ECO:0007669"/>
    <property type="project" value="UniProtKB-UniRule"/>
</dbReference>
<name>A0A2K9LHM5_9GAMM</name>
<evidence type="ECO:0000313" key="12">
    <source>
        <dbReference type="EMBL" id="AUM11782.1"/>
    </source>
</evidence>
<dbReference type="OrthoDB" id="517356at2"/>
<gene>
    <name evidence="10" type="primary">acpS</name>
    <name evidence="12" type="ORF">Kalk_04820</name>
</gene>
<feature type="binding site" evidence="10">
    <location>
        <position position="8"/>
    </location>
    <ligand>
        <name>Mg(2+)</name>
        <dbReference type="ChEBI" id="CHEBI:18420"/>
    </ligand>
</feature>
<reference evidence="13" key="1">
    <citation type="submission" date="2017-08" db="EMBL/GenBank/DDBJ databases">
        <title>Direct submision.</title>
        <authorList>
            <person name="Kim S.-J."/>
            <person name="Rhee S.-K."/>
        </authorList>
    </citation>
    <scope>NUCLEOTIDE SEQUENCE [LARGE SCALE GENOMIC DNA]</scope>
    <source>
        <strain evidence="13">GI5</strain>
    </source>
</reference>
<proteinExistence type="inferred from homology"/>
<evidence type="ECO:0000259" key="11">
    <source>
        <dbReference type="Pfam" id="PF01648"/>
    </source>
</evidence>
<evidence type="ECO:0000256" key="2">
    <source>
        <dbReference type="ARBA" id="ARBA00022679"/>
    </source>
</evidence>
<evidence type="ECO:0000256" key="9">
    <source>
        <dbReference type="ARBA" id="ARBA00054726"/>
    </source>
</evidence>
<keyword evidence="3 10" id="KW-0479">Metal-binding</keyword>
<accession>A0A2K9LHM5</accession>
<keyword evidence="13" id="KW-1185">Reference proteome</keyword>
<dbReference type="HAMAP" id="MF_00101">
    <property type="entry name" value="AcpS"/>
    <property type="match status" value="1"/>
</dbReference>
<dbReference type="InterPro" id="IPR002582">
    <property type="entry name" value="ACPS"/>
</dbReference>
<keyword evidence="7 10" id="KW-0275">Fatty acid biosynthesis</keyword>
<keyword evidence="6 10" id="KW-0443">Lipid metabolism</keyword>
<keyword evidence="5 10" id="KW-0460">Magnesium</keyword>
<evidence type="ECO:0000313" key="13">
    <source>
        <dbReference type="Proteomes" id="UP000235116"/>
    </source>
</evidence>
<dbReference type="InterPro" id="IPR008278">
    <property type="entry name" value="4-PPantetheinyl_Trfase_dom"/>
</dbReference>
<comment type="subcellular location">
    <subcellularLocation>
        <location evidence="10">Cytoplasm</location>
    </subcellularLocation>
</comment>
<evidence type="ECO:0000256" key="4">
    <source>
        <dbReference type="ARBA" id="ARBA00022832"/>
    </source>
</evidence>
<keyword evidence="10" id="KW-0963">Cytoplasm</keyword>